<protein>
    <submittedName>
        <fullName evidence="1">Uncharacterized protein</fullName>
    </submittedName>
</protein>
<keyword evidence="2" id="KW-1185">Reference proteome</keyword>
<dbReference type="OrthoDB" id="8895157at2759"/>
<dbReference type="PANTHER" id="PTHR31025:SF25">
    <property type="entry name" value="ZINC FINGER (C2H2)-60"/>
    <property type="match status" value="1"/>
</dbReference>
<evidence type="ECO:0000313" key="1">
    <source>
        <dbReference type="EMBL" id="KAJ8267646.1"/>
    </source>
</evidence>
<reference evidence="1" key="1">
    <citation type="journal article" date="2023" name="Science">
        <title>Genome structures resolve the early diversification of teleost fishes.</title>
        <authorList>
            <person name="Parey E."/>
            <person name="Louis A."/>
            <person name="Montfort J."/>
            <person name="Bouchez O."/>
            <person name="Roques C."/>
            <person name="Iampietro C."/>
            <person name="Lluch J."/>
            <person name="Castinel A."/>
            <person name="Donnadieu C."/>
            <person name="Desvignes T."/>
            <person name="Floi Bucao C."/>
            <person name="Jouanno E."/>
            <person name="Wen M."/>
            <person name="Mejri S."/>
            <person name="Dirks R."/>
            <person name="Jansen H."/>
            <person name="Henkel C."/>
            <person name="Chen W.J."/>
            <person name="Zahm M."/>
            <person name="Cabau C."/>
            <person name="Klopp C."/>
            <person name="Thompson A.W."/>
            <person name="Robinson-Rechavi M."/>
            <person name="Braasch I."/>
            <person name="Lecointre G."/>
            <person name="Bobe J."/>
            <person name="Postlethwait J.H."/>
            <person name="Berthelot C."/>
            <person name="Roest Crollius H."/>
            <person name="Guiguen Y."/>
        </authorList>
    </citation>
    <scope>NUCLEOTIDE SEQUENCE</scope>
    <source>
        <strain evidence="1">Concon-B</strain>
    </source>
</reference>
<accession>A0A9Q1DDG3</accession>
<dbReference type="AlphaFoldDB" id="A0A9Q1DDG3"/>
<evidence type="ECO:0000313" key="2">
    <source>
        <dbReference type="Proteomes" id="UP001152803"/>
    </source>
</evidence>
<sequence>MDIIIPHTVFSRRFQPLEKRERTRSLQRVQKSLERQRLTTSPLTRQERMKKVKNKRGFSCLLKLLNLFHAKGGTMGLSLQAILLKAPTNPNSNLTRDVVIRCLIVYLEESLDHVLKRYDDADEDSVSQDLTVQRMKIYSIKTNTSDCPDDVGIVVEGMKVLAALGNFPRACSMLLGLTYAVNVANPKELRYTFEVFQKFLLELDCSKLSPKVNSLKNKTASLGKWALAK</sequence>
<organism evidence="1 2">
    <name type="scientific">Conger conger</name>
    <name type="common">Conger eel</name>
    <name type="synonym">Muraena conger</name>
    <dbReference type="NCBI Taxonomy" id="82655"/>
    <lineage>
        <taxon>Eukaryota</taxon>
        <taxon>Metazoa</taxon>
        <taxon>Chordata</taxon>
        <taxon>Craniata</taxon>
        <taxon>Vertebrata</taxon>
        <taxon>Euteleostomi</taxon>
        <taxon>Actinopterygii</taxon>
        <taxon>Neopterygii</taxon>
        <taxon>Teleostei</taxon>
        <taxon>Anguilliformes</taxon>
        <taxon>Congridae</taxon>
        <taxon>Conger</taxon>
    </lineage>
</organism>
<name>A0A9Q1DDG3_CONCO</name>
<dbReference type="PANTHER" id="PTHR31025">
    <property type="entry name" value="SI:CH211-196P9.1-RELATED"/>
    <property type="match status" value="1"/>
</dbReference>
<dbReference type="EMBL" id="JAFJMO010000009">
    <property type="protein sequence ID" value="KAJ8267646.1"/>
    <property type="molecule type" value="Genomic_DNA"/>
</dbReference>
<dbReference type="Proteomes" id="UP001152803">
    <property type="component" value="Unassembled WGS sequence"/>
</dbReference>
<proteinExistence type="predicted"/>
<comment type="caution">
    <text evidence="1">The sequence shown here is derived from an EMBL/GenBank/DDBJ whole genome shotgun (WGS) entry which is preliminary data.</text>
</comment>
<gene>
    <name evidence="1" type="ORF">COCON_G00128180</name>
</gene>